<dbReference type="PANTHER" id="PTHR31084:SF0">
    <property type="entry name" value="ALPHA-L-FUCOSIDASE 2"/>
    <property type="match status" value="1"/>
</dbReference>
<dbReference type="InterPro" id="IPR054363">
    <property type="entry name" value="GH95_cat"/>
</dbReference>
<dbReference type="AlphaFoldDB" id="A0A392PT19"/>
<dbReference type="PANTHER" id="PTHR31084">
    <property type="entry name" value="ALPHA-L-FUCOSIDASE 2"/>
    <property type="match status" value="1"/>
</dbReference>
<evidence type="ECO:0000259" key="1">
    <source>
        <dbReference type="Pfam" id="PF22124"/>
    </source>
</evidence>
<name>A0A392PT19_9FABA</name>
<keyword evidence="3" id="KW-1185">Reference proteome</keyword>
<reference evidence="2 3" key="1">
    <citation type="journal article" date="2018" name="Front. Plant Sci.">
        <title>Red Clover (Trifolium pratense) and Zigzag Clover (T. medium) - A Picture of Genomic Similarities and Differences.</title>
        <authorList>
            <person name="Dluhosova J."/>
            <person name="Istvanek J."/>
            <person name="Nedelnik J."/>
            <person name="Repkova J."/>
        </authorList>
    </citation>
    <scope>NUCLEOTIDE SEQUENCE [LARGE SCALE GENOMIC DNA]</scope>
    <source>
        <strain evidence="3">cv. 10/8</strain>
        <tissue evidence="2">Leaf</tissue>
    </source>
</reference>
<dbReference type="EMBL" id="LXQA010090853">
    <property type="protein sequence ID" value="MCI14075.1"/>
    <property type="molecule type" value="Genomic_DNA"/>
</dbReference>
<sequence length="51" mass="5882">AEDFQDPDEHHRHVSHLFGLFPGHTINLEKTPDLCKAVDYSLIKRGLLQEL</sequence>
<proteinExistence type="predicted"/>
<dbReference type="Pfam" id="PF22124">
    <property type="entry name" value="Glyco_hydro_95_cat"/>
    <property type="match status" value="1"/>
</dbReference>
<dbReference type="Proteomes" id="UP000265520">
    <property type="component" value="Unassembled WGS sequence"/>
</dbReference>
<feature type="domain" description="Glycosyl hydrolase family 95 catalytic" evidence="1">
    <location>
        <begin position="2"/>
        <end position="46"/>
    </location>
</feature>
<feature type="non-terminal residue" evidence="2">
    <location>
        <position position="1"/>
    </location>
</feature>
<dbReference type="GO" id="GO:0004560">
    <property type="term" value="F:alpha-L-fucosidase activity"/>
    <property type="evidence" value="ECO:0007669"/>
    <property type="project" value="TreeGrafter"/>
</dbReference>
<evidence type="ECO:0000313" key="2">
    <source>
        <dbReference type="EMBL" id="MCI14075.1"/>
    </source>
</evidence>
<dbReference type="GO" id="GO:0005975">
    <property type="term" value="P:carbohydrate metabolic process"/>
    <property type="evidence" value="ECO:0007669"/>
    <property type="project" value="InterPro"/>
</dbReference>
<organism evidence="2 3">
    <name type="scientific">Trifolium medium</name>
    <dbReference type="NCBI Taxonomy" id="97028"/>
    <lineage>
        <taxon>Eukaryota</taxon>
        <taxon>Viridiplantae</taxon>
        <taxon>Streptophyta</taxon>
        <taxon>Embryophyta</taxon>
        <taxon>Tracheophyta</taxon>
        <taxon>Spermatophyta</taxon>
        <taxon>Magnoliopsida</taxon>
        <taxon>eudicotyledons</taxon>
        <taxon>Gunneridae</taxon>
        <taxon>Pentapetalae</taxon>
        <taxon>rosids</taxon>
        <taxon>fabids</taxon>
        <taxon>Fabales</taxon>
        <taxon>Fabaceae</taxon>
        <taxon>Papilionoideae</taxon>
        <taxon>50 kb inversion clade</taxon>
        <taxon>NPAAA clade</taxon>
        <taxon>Hologalegina</taxon>
        <taxon>IRL clade</taxon>
        <taxon>Trifolieae</taxon>
        <taxon>Trifolium</taxon>
    </lineage>
</organism>
<accession>A0A392PT19</accession>
<dbReference type="Gene3D" id="1.50.10.10">
    <property type="match status" value="1"/>
</dbReference>
<evidence type="ECO:0000313" key="3">
    <source>
        <dbReference type="Proteomes" id="UP000265520"/>
    </source>
</evidence>
<protein>
    <submittedName>
        <fullName evidence="2">Alpha-L-fucosidase 2-like</fullName>
    </submittedName>
</protein>
<comment type="caution">
    <text evidence="2">The sequence shown here is derived from an EMBL/GenBank/DDBJ whole genome shotgun (WGS) entry which is preliminary data.</text>
</comment>
<dbReference type="InterPro" id="IPR012341">
    <property type="entry name" value="6hp_glycosidase-like_sf"/>
</dbReference>